<gene>
    <name evidence="8" type="primary">aroD</name>
    <name evidence="6" type="ORF">CCE30_05440</name>
    <name evidence="8" type="ORF">FIPPAONL_00511</name>
    <name evidence="7" type="ORF">J3E67_001774</name>
</gene>
<sequence length="140" mass="15924">MSFEKKKVAVNDQTFLTLVNKGLSEEDVIKQAQEIKKLQPEMMEWRIDYFKDVVLMNRLLEVADKVKAIMDKTPILITFRSKKFGGKTELDSEDAYLNLVKIAIDFKLGNAIDIEHDHVSDRIAGLIQDAKAKELGVVLS</sequence>
<organism evidence="7 11">
    <name type="scientific">Lactobacillus gasseri</name>
    <dbReference type="NCBI Taxonomy" id="1596"/>
    <lineage>
        <taxon>Bacteria</taxon>
        <taxon>Bacillati</taxon>
        <taxon>Bacillota</taxon>
        <taxon>Bacilli</taxon>
        <taxon>Lactobacillales</taxon>
        <taxon>Lactobacillaceae</taxon>
        <taxon>Lactobacillus</taxon>
    </lineage>
</organism>
<comment type="catalytic activity">
    <reaction evidence="1">
        <text>3-dehydroquinate = 3-dehydroshikimate + H2O</text>
        <dbReference type="Rhea" id="RHEA:21096"/>
        <dbReference type="ChEBI" id="CHEBI:15377"/>
        <dbReference type="ChEBI" id="CHEBI:16630"/>
        <dbReference type="ChEBI" id="CHEBI:32364"/>
        <dbReference type="EC" id="4.2.1.10"/>
    </reaction>
</comment>
<dbReference type="PANTHER" id="PTHR43699">
    <property type="entry name" value="3-DEHYDROQUINATE DEHYDRATASE"/>
    <property type="match status" value="1"/>
</dbReference>
<keyword evidence="3" id="KW-0057">Aromatic amino acid biosynthesis</keyword>
<keyword evidence="3" id="KW-0028">Amino-acid biosynthesis</keyword>
<dbReference type="GO" id="GO:0009073">
    <property type="term" value="P:aromatic amino acid family biosynthetic process"/>
    <property type="evidence" value="ECO:0007669"/>
    <property type="project" value="UniProtKB-KW"/>
</dbReference>
<evidence type="ECO:0000313" key="9">
    <source>
        <dbReference type="Proteomes" id="UP000195798"/>
    </source>
</evidence>
<evidence type="ECO:0000313" key="7">
    <source>
        <dbReference type="EMBL" id="QTD67319.1"/>
    </source>
</evidence>
<reference evidence="8 10" key="2">
    <citation type="submission" date="2019-04" db="EMBL/GenBank/DDBJ databases">
        <title>Lactobacillus gasseri 7171 assembly.</title>
        <authorList>
            <person name="Joris B.R."/>
            <person name="Giguere D."/>
        </authorList>
    </citation>
    <scope>NUCLEOTIDE SEQUENCE [LARGE SCALE GENOMIC DNA]</scope>
    <source>
        <strain evidence="8 10">7171</strain>
    </source>
</reference>
<evidence type="ECO:0000256" key="1">
    <source>
        <dbReference type="ARBA" id="ARBA00001864"/>
    </source>
</evidence>
<dbReference type="Proteomes" id="UP000663932">
    <property type="component" value="Chromosome"/>
</dbReference>
<protein>
    <recommendedName>
        <fullName evidence="2">3-dehydroquinate dehydratase</fullName>
        <ecNumber evidence="2">4.2.1.10</ecNumber>
    </recommendedName>
</protein>
<name>A0A133PCI3_LACGS</name>
<dbReference type="InterPro" id="IPR050146">
    <property type="entry name" value="Type-I_3-dehydroquinase"/>
</dbReference>
<proteinExistence type="predicted"/>
<dbReference type="Proteomes" id="UP000316012">
    <property type="component" value="Unassembled WGS sequence"/>
</dbReference>
<evidence type="ECO:0000313" key="6">
    <source>
        <dbReference type="EMBL" id="ART98399.1"/>
    </source>
</evidence>
<dbReference type="EMBL" id="CP071801">
    <property type="protein sequence ID" value="QTD67319.1"/>
    <property type="molecule type" value="Genomic_DNA"/>
</dbReference>
<dbReference type="GO" id="GO:0003855">
    <property type="term" value="F:3-dehydroquinate dehydratase activity"/>
    <property type="evidence" value="ECO:0007669"/>
    <property type="project" value="UniProtKB-EC"/>
</dbReference>
<dbReference type="EC" id="4.2.1.10" evidence="2"/>
<evidence type="ECO:0000256" key="4">
    <source>
        <dbReference type="ARBA" id="ARBA00023239"/>
    </source>
</evidence>
<evidence type="ECO:0000313" key="11">
    <source>
        <dbReference type="Proteomes" id="UP000663932"/>
    </source>
</evidence>
<dbReference type="EMBL" id="SRMD01000058">
    <property type="protein sequence ID" value="TQW15768.1"/>
    <property type="molecule type" value="Genomic_DNA"/>
</dbReference>
<keyword evidence="10" id="KW-1185">Reference proteome</keyword>
<dbReference type="InterPro" id="IPR013785">
    <property type="entry name" value="Aldolase_TIM"/>
</dbReference>
<reference evidence="7" key="3">
    <citation type="submission" date="2021-03" db="EMBL/GenBank/DDBJ databases">
        <title>Whole genome sequence of Lactobacillus gasseri HL75.</title>
        <authorList>
            <person name="Kim J.-M."/>
            <person name="Chung S.H."/>
            <person name="Kim J.-S."/>
        </authorList>
    </citation>
    <scope>NUCLEOTIDE SEQUENCE</scope>
    <source>
        <strain evidence="7">HL75</strain>
    </source>
</reference>
<dbReference type="AlphaFoldDB" id="A0A133PCI3"/>
<evidence type="ECO:0000256" key="5">
    <source>
        <dbReference type="ARBA" id="ARBA00023270"/>
    </source>
</evidence>
<dbReference type="RefSeq" id="WP_003652702.1">
    <property type="nucleotide sequence ID" value="NZ_CABHMU010000033.1"/>
</dbReference>
<dbReference type="Pfam" id="PF01487">
    <property type="entry name" value="DHquinase_I"/>
    <property type="match status" value="1"/>
</dbReference>
<dbReference type="PANTHER" id="PTHR43699:SF1">
    <property type="entry name" value="3-DEHYDROQUINATE DEHYDRATASE"/>
    <property type="match status" value="1"/>
</dbReference>
<dbReference type="InterPro" id="IPR001381">
    <property type="entry name" value="DHquinase_I"/>
</dbReference>
<dbReference type="EMBL" id="CP021427">
    <property type="protein sequence ID" value="ART98399.1"/>
    <property type="molecule type" value="Genomic_DNA"/>
</dbReference>
<evidence type="ECO:0000256" key="2">
    <source>
        <dbReference type="ARBA" id="ARBA00012060"/>
    </source>
</evidence>
<evidence type="ECO:0000313" key="8">
    <source>
        <dbReference type="EMBL" id="TQW15768.1"/>
    </source>
</evidence>
<keyword evidence="4 8" id="KW-0456">Lyase</keyword>
<evidence type="ECO:0000313" key="10">
    <source>
        <dbReference type="Proteomes" id="UP000316012"/>
    </source>
</evidence>
<reference evidence="6 9" key="1">
    <citation type="submission" date="2017-05" db="EMBL/GenBank/DDBJ databases">
        <authorList>
            <person name="Oh N.-S."/>
        </authorList>
    </citation>
    <scope>NUCLEOTIDE SEQUENCE [LARGE SCALE GENOMIC DNA]</scope>
    <source>
        <strain evidence="6 9">4M13</strain>
    </source>
</reference>
<dbReference type="Gene3D" id="3.20.20.70">
    <property type="entry name" value="Aldolase class I"/>
    <property type="match status" value="1"/>
</dbReference>
<dbReference type="Proteomes" id="UP000195798">
    <property type="component" value="Chromosome"/>
</dbReference>
<dbReference type="SUPFAM" id="SSF51569">
    <property type="entry name" value="Aldolase"/>
    <property type="match status" value="1"/>
</dbReference>
<keyword evidence="5" id="KW-0704">Schiff base</keyword>
<dbReference type="GO" id="GO:0046279">
    <property type="term" value="P:3,4-dihydroxybenzoate biosynthetic process"/>
    <property type="evidence" value="ECO:0007669"/>
    <property type="project" value="UniProtKB-ARBA"/>
</dbReference>
<evidence type="ECO:0000256" key="3">
    <source>
        <dbReference type="ARBA" id="ARBA00023141"/>
    </source>
</evidence>
<dbReference type="OrthoDB" id="9813659at2"/>
<accession>A0A133PCI3</accession>